<dbReference type="GO" id="GO:0006368">
    <property type="term" value="P:transcription elongation by RNA polymerase II"/>
    <property type="evidence" value="ECO:0007669"/>
    <property type="project" value="TreeGrafter"/>
</dbReference>
<feature type="compositionally biased region" description="Low complexity" evidence="9">
    <location>
        <begin position="479"/>
        <end position="507"/>
    </location>
</feature>
<name>A0A0N5AZK9_9BILA</name>
<evidence type="ECO:0000313" key="13">
    <source>
        <dbReference type="WBParaSite" id="SMUV_0001043501-mRNA-1"/>
    </source>
</evidence>
<dbReference type="Pfam" id="PF00439">
    <property type="entry name" value="Bromodomain"/>
    <property type="match status" value="6"/>
</dbReference>
<evidence type="ECO:0000313" key="12">
    <source>
        <dbReference type="Proteomes" id="UP000046393"/>
    </source>
</evidence>
<dbReference type="InterPro" id="IPR001025">
    <property type="entry name" value="BAH_dom"/>
</dbReference>
<evidence type="ECO:0000256" key="7">
    <source>
        <dbReference type="ARBA" id="ARBA00023242"/>
    </source>
</evidence>
<feature type="domain" description="Bromo" evidence="10">
    <location>
        <begin position="352"/>
        <end position="422"/>
    </location>
</feature>
<evidence type="ECO:0000256" key="3">
    <source>
        <dbReference type="ARBA" id="ARBA00022853"/>
    </source>
</evidence>
<dbReference type="GO" id="GO:0006338">
    <property type="term" value="P:chromatin remodeling"/>
    <property type="evidence" value="ECO:0007669"/>
    <property type="project" value="InterPro"/>
</dbReference>
<protein>
    <submittedName>
        <fullName evidence="13">Bromo domain-containing protein</fullName>
    </submittedName>
</protein>
<dbReference type="Proteomes" id="UP000046393">
    <property type="component" value="Unplaced"/>
</dbReference>
<proteinExistence type="predicted"/>
<keyword evidence="6" id="KW-0804">Transcription</keyword>
<evidence type="ECO:0000256" key="4">
    <source>
        <dbReference type="ARBA" id="ARBA00023015"/>
    </source>
</evidence>
<evidence type="ECO:0000259" key="11">
    <source>
        <dbReference type="PROSITE" id="PS51038"/>
    </source>
</evidence>
<feature type="domain" description="Bromo" evidence="10">
    <location>
        <begin position="732"/>
        <end position="802"/>
    </location>
</feature>
<keyword evidence="3" id="KW-0156">Chromatin regulator</keyword>
<dbReference type="PANTHER" id="PTHR16062:SF19">
    <property type="entry name" value="PROTEIN POLYBROMO-1"/>
    <property type="match status" value="1"/>
</dbReference>
<reference evidence="13" key="1">
    <citation type="submission" date="2016-04" db="UniProtKB">
        <authorList>
            <consortium name="WormBaseParasite"/>
        </authorList>
    </citation>
    <scope>IDENTIFICATION</scope>
</reference>
<keyword evidence="7" id="KW-0539">Nucleus</keyword>
<evidence type="ECO:0000256" key="8">
    <source>
        <dbReference type="PROSITE-ProRule" id="PRU00035"/>
    </source>
</evidence>
<feature type="region of interest" description="Disordered" evidence="9">
    <location>
        <begin position="460"/>
        <end position="507"/>
    </location>
</feature>
<dbReference type="InterPro" id="IPR018359">
    <property type="entry name" value="Bromodomain_CS"/>
</dbReference>
<dbReference type="WBParaSite" id="SMUV_0001043501-mRNA-1">
    <property type="protein sequence ID" value="SMUV_0001043501-mRNA-1"/>
    <property type="gene ID" value="SMUV_0001043501"/>
</dbReference>
<dbReference type="InterPro" id="IPR043151">
    <property type="entry name" value="BAH_sf"/>
</dbReference>
<feature type="region of interest" description="Disordered" evidence="9">
    <location>
        <begin position="1177"/>
        <end position="1206"/>
    </location>
</feature>
<evidence type="ECO:0000256" key="2">
    <source>
        <dbReference type="ARBA" id="ARBA00022737"/>
    </source>
</evidence>
<evidence type="ECO:0000259" key="10">
    <source>
        <dbReference type="PROSITE" id="PS50014"/>
    </source>
</evidence>
<feature type="domain" description="BAH" evidence="11">
    <location>
        <begin position="1020"/>
        <end position="1140"/>
    </location>
</feature>
<dbReference type="SMART" id="SM00439">
    <property type="entry name" value="BAH"/>
    <property type="match status" value="2"/>
</dbReference>
<dbReference type="InterPro" id="IPR037382">
    <property type="entry name" value="Rsc/polybromo"/>
</dbReference>
<dbReference type="Gene3D" id="2.30.30.490">
    <property type="match status" value="2"/>
</dbReference>
<feature type="domain" description="Bromo" evidence="10">
    <location>
        <begin position="196"/>
        <end position="266"/>
    </location>
</feature>
<dbReference type="STRING" id="451379.A0A0N5AZK9"/>
<evidence type="ECO:0000256" key="1">
    <source>
        <dbReference type="ARBA" id="ARBA00004123"/>
    </source>
</evidence>
<feature type="domain" description="BAH" evidence="11">
    <location>
        <begin position="1251"/>
        <end position="1369"/>
    </location>
</feature>
<evidence type="ECO:0000256" key="9">
    <source>
        <dbReference type="SAM" id="MobiDB-lite"/>
    </source>
</evidence>
<dbReference type="Pfam" id="PF01426">
    <property type="entry name" value="BAH"/>
    <property type="match status" value="2"/>
</dbReference>
<sequence>MKRKVNSEINEHSLKRMKRSLNSKDETDYLRQCADVLDYVRSYKTSDGRLLCSSFLRAPSRRTDPDYFKIVSQPIDLTRIQQKVKTEEYTSFADFCSDIYLLVNNNKKYYKEGTEEHKDICEFSDVFEAKRHGIIEESVELNAGGGTPSSSWFLYIRLTRNETDLFDDDKDKDETAVEAAELEDIIASTLELSDETGRILCPPFRVLAPEEELPSYYARIKNPIDLKTIAQKIRSNEYKTWSEFDSDFRLMCKNAKVFNETGSMVNKDASALLRNYKRRRAELCNPNSKCLTAKKIKQNSAAVDDLLLMEPLDDTIEGLSEDSDEDESTENNDDPKWRLYWAVRNEPNLSDPDSLLSEPFLTLPSKSYYPDYYNEITSPMSLFMINKKLKRGIYESLADLLVDVTLVFENARSYNIEGSDIHDAAVKLEKLAISMARTMQPGSDVNQFLKLLSTAVCDDQTKTPRQAKTRRQRIKAEPDSSSIPSPHDSEASSSTIRPSSSFSVSTAHFSSSGDYVERSSGRGRKSTTELLCRYRKKLRGLWEMAYNLMDGTRRLADAFMILPSKLDYPQYYDVIEKPIDLTMIKQKIDEDKAKFIDDVKLLFSNARNFNEPGSQIYCDANALESAILSSHSTLAETPFVNPLYVKSKYGLCQMQVCLIGEVSVNLFYIISSPARFSHTLKRGIGSGNDLKLSFSNTLSSSRNGSSLTSNFSPLQRLMFDLFNLIKNTRDAKGRNLAEAFLLLPSKLEYPDYYDVIKKPIDFAKINSRISSNHYDSIESLISDFTLMFDNACRYNEPESIIYKVGLCFSLYHNNLTLTMLYGNADALSLQKLVLQKKRELCKSTAVVDVAFEIRSLLTSLLASVANHQDRDGRCYSDSLVEVPALLKKHGAKPEEFPFSLDEIKKNIDKERYRRLDRFQDDLFALFDAARENSRSDSQLFEDSVELQMHYIKTRDNLTKDFLISPARHYTERTLLNAVTELRKLKLPEEKKADDENAEKQTLGNIKEGDIDLKSIGQGGLIYHVHDYAYVAPAVDESSNRNHIMRVERLFKNSDGETFARGFWCYRPEETFHLATKKFMENEVFFTTYFDTVTVDRLVGKCHVMSIRQYMKERPKGFNDEDVYVCESRYLGRQLHFKKIKHWPYKSEDDNVEFEKRPEALTAINRVASVFAAKSQQISSADGQDAEDEASQDSTYSSTDDERMRNLPNVLEKQRVEVVVPRQELRSEINIDEKTENDKSPVYYEQLEHMGRWYQLGDFVLVYNPLKNRTVVLRIDKMWRTTEGDTFFSGPYFAQPREIIHEPTRMFYKRELFAVEQPDVTVPMNSIQERCAVLLLKDYMRLRPTEIHESKVYVVEYKVFGKEPAGSHCSLHGVAFAAAKKASLDEGQETVNGLNTCDTVTASKTECMSEATAQKIKTLKMKFD</sequence>
<dbReference type="PROSITE" id="PS00633">
    <property type="entry name" value="BROMODOMAIN_1"/>
    <property type="match status" value="2"/>
</dbReference>
<dbReference type="PROSITE" id="PS50014">
    <property type="entry name" value="BROMODOMAIN_2"/>
    <property type="match status" value="5"/>
</dbReference>
<dbReference type="Gene3D" id="1.20.920.10">
    <property type="entry name" value="Bromodomain-like"/>
    <property type="match status" value="6"/>
</dbReference>
<keyword evidence="12" id="KW-1185">Reference proteome</keyword>
<keyword evidence="5 8" id="KW-0103">Bromodomain</keyword>
<keyword evidence="4" id="KW-0805">Transcription regulation</keyword>
<evidence type="ECO:0000256" key="6">
    <source>
        <dbReference type="ARBA" id="ARBA00023163"/>
    </source>
</evidence>
<keyword evidence="2" id="KW-0677">Repeat</keyword>
<dbReference type="GO" id="GO:0016586">
    <property type="term" value="C:RSC-type complex"/>
    <property type="evidence" value="ECO:0007669"/>
    <property type="project" value="InterPro"/>
</dbReference>
<dbReference type="InterPro" id="IPR001487">
    <property type="entry name" value="Bromodomain"/>
</dbReference>
<accession>A0A0N5AZK9</accession>
<dbReference type="InterPro" id="IPR036427">
    <property type="entry name" value="Bromodomain-like_sf"/>
</dbReference>
<evidence type="ECO:0000256" key="5">
    <source>
        <dbReference type="ARBA" id="ARBA00023117"/>
    </source>
</evidence>
<dbReference type="CDD" id="cd04717">
    <property type="entry name" value="BAH_polybromo"/>
    <property type="match status" value="2"/>
</dbReference>
<comment type="subcellular location">
    <subcellularLocation>
        <location evidence="1">Nucleus</location>
    </subcellularLocation>
</comment>
<dbReference type="SUPFAM" id="SSF47370">
    <property type="entry name" value="Bromodomain"/>
    <property type="match status" value="6"/>
</dbReference>
<organism evidence="12 13">
    <name type="scientific">Syphacia muris</name>
    <dbReference type="NCBI Taxonomy" id="451379"/>
    <lineage>
        <taxon>Eukaryota</taxon>
        <taxon>Metazoa</taxon>
        <taxon>Ecdysozoa</taxon>
        <taxon>Nematoda</taxon>
        <taxon>Chromadorea</taxon>
        <taxon>Rhabditida</taxon>
        <taxon>Spirurina</taxon>
        <taxon>Oxyuridomorpha</taxon>
        <taxon>Oxyuroidea</taxon>
        <taxon>Oxyuridae</taxon>
        <taxon>Syphacia</taxon>
    </lineage>
</organism>
<feature type="domain" description="Bromo" evidence="10">
    <location>
        <begin position="551"/>
        <end position="617"/>
    </location>
</feature>
<dbReference type="SMART" id="SM00297">
    <property type="entry name" value="BROMO"/>
    <property type="match status" value="6"/>
</dbReference>
<dbReference type="PRINTS" id="PR00503">
    <property type="entry name" value="BROMODOMAIN"/>
</dbReference>
<feature type="domain" description="Bromo" evidence="10">
    <location>
        <begin position="47"/>
        <end position="117"/>
    </location>
</feature>
<dbReference type="PANTHER" id="PTHR16062">
    <property type="entry name" value="SWI/SNF-RELATED"/>
    <property type="match status" value="1"/>
</dbReference>
<dbReference type="PROSITE" id="PS51038">
    <property type="entry name" value="BAH"/>
    <property type="match status" value="2"/>
</dbReference>
<dbReference type="GO" id="GO:0003682">
    <property type="term" value="F:chromatin binding"/>
    <property type="evidence" value="ECO:0007669"/>
    <property type="project" value="InterPro"/>
</dbReference>